<sequence length="145" mass="16613">MYPSKLPSIKGSKQNTSSLTDDGKLEPYDNANICAEVIDRFLHSNDITSIHHAVSAPMLLLFLSEIDQNMVMSKEMKQTNFNLVVNDPFSTYMPPEIWPIYEIKFDHQISEMPASTLLYLVPNHNEWMNAIRGTMPLAILTKRDR</sequence>
<dbReference type="Proteomes" id="UP000887565">
    <property type="component" value="Unplaced"/>
</dbReference>
<organism evidence="2 3">
    <name type="scientific">Romanomermis culicivorax</name>
    <name type="common">Nematode worm</name>
    <dbReference type="NCBI Taxonomy" id="13658"/>
    <lineage>
        <taxon>Eukaryota</taxon>
        <taxon>Metazoa</taxon>
        <taxon>Ecdysozoa</taxon>
        <taxon>Nematoda</taxon>
        <taxon>Enoplea</taxon>
        <taxon>Dorylaimia</taxon>
        <taxon>Mermithida</taxon>
        <taxon>Mermithoidea</taxon>
        <taxon>Mermithidae</taxon>
        <taxon>Romanomermis</taxon>
    </lineage>
</organism>
<evidence type="ECO:0000313" key="2">
    <source>
        <dbReference type="Proteomes" id="UP000887565"/>
    </source>
</evidence>
<protein>
    <submittedName>
        <fullName evidence="3">Uncharacterized protein</fullName>
    </submittedName>
</protein>
<evidence type="ECO:0000256" key="1">
    <source>
        <dbReference type="SAM" id="MobiDB-lite"/>
    </source>
</evidence>
<name>A0A915JCU5_ROMCU</name>
<feature type="region of interest" description="Disordered" evidence="1">
    <location>
        <begin position="1"/>
        <end position="23"/>
    </location>
</feature>
<feature type="compositionally biased region" description="Polar residues" evidence="1">
    <location>
        <begin position="11"/>
        <end position="20"/>
    </location>
</feature>
<dbReference type="WBParaSite" id="nRc.2.0.1.t24333-RA">
    <property type="protein sequence ID" value="nRc.2.0.1.t24333-RA"/>
    <property type="gene ID" value="nRc.2.0.1.g24333"/>
</dbReference>
<proteinExistence type="predicted"/>
<keyword evidence="2" id="KW-1185">Reference proteome</keyword>
<reference evidence="3" key="1">
    <citation type="submission" date="2022-11" db="UniProtKB">
        <authorList>
            <consortium name="WormBaseParasite"/>
        </authorList>
    </citation>
    <scope>IDENTIFICATION</scope>
</reference>
<evidence type="ECO:0000313" key="3">
    <source>
        <dbReference type="WBParaSite" id="nRc.2.0.1.t24333-RA"/>
    </source>
</evidence>
<dbReference type="AlphaFoldDB" id="A0A915JCU5"/>
<accession>A0A915JCU5</accession>